<evidence type="ECO:0000313" key="5">
    <source>
        <dbReference type="EMBL" id="CUU42974.1"/>
    </source>
</evidence>
<dbReference type="RefSeq" id="WP_055037934.1">
    <property type="nucleotide sequence ID" value="NZ_AP014854.2"/>
</dbReference>
<feature type="region of interest" description="Disordered" evidence="3">
    <location>
        <begin position="329"/>
        <end position="356"/>
    </location>
</feature>
<gene>
    <name evidence="4" type="ORF">BV133_2161</name>
    <name evidence="5" type="ORF">BVIRIDIS_19900</name>
</gene>
<dbReference type="SUPFAM" id="SSF53474">
    <property type="entry name" value="alpha/beta-Hydrolases"/>
    <property type="match status" value="2"/>
</dbReference>
<name>A0A0H5BF78_BLAVI</name>
<evidence type="ECO:0000313" key="6">
    <source>
        <dbReference type="Proteomes" id="UP000065734"/>
    </source>
</evidence>
<evidence type="ECO:0000256" key="1">
    <source>
        <dbReference type="ARBA" id="ARBA00022729"/>
    </source>
</evidence>
<keyword evidence="6" id="KW-1185">Reference proteome</keyword>
<dbReference type="EMBL" id="AP014854">
    <property type="protein sequence ID" value="BAR99754.1"/>
    <property type="molecule type" value="Genomic_DNA"/>
</dbReference>
<evidence type="ECO:0000313" key="4">
    <source>
        <dbReference type="EMBL" id="BAR99754.1"/>
    </source>
</evidence>
<dbReference type="KEGG" id="bvr:BVIR_2546"/>
<dbReference type="Gene3D" id="3.40.50.1820">
    <property type="entry name" value="alpha/beta hydrolase"/>
    <property type="match status" value="1"/>
</dbReference>
<evidence type="ECO:0000256" key="2">
    <source>
        <dbReference type="ARBA" id="ARBA00022801"/>
    </source>
</evidence>
<proteinExistence type="predicted"/>
<reference evidence="4" key="1">
    <citation type="journal article" date="2015" name="Genome Announc.">
        <title>Complete Genome Sequence of the Bacteriochlorophyll b-Producing Photosynthetic Bacterium Blastochloris viridis.</title>
        <authorList>
            <person name="Tsukatani Y."/>
            <person name="Hirose Y."/>
            <person name="Harada J."/>
            <person name="Misawa N."/>
            <person name="Mori K."/>
            <person name="Inoue K."/>
            <person name="Tamiaki H."/>
        </authorList>
    </citation>
    <scope>NUCLEOTIDE SEQUENCE [LARGE SCALE GENOMIC DNA]</scope>
    <source>
        <strain evidence="4">DSM 133</strain>
    </source>
</reference>
<organism evidence="5 6">
    <name type="scientific">Blastochloris viridis</name>
    <name type="common">Rhodopseudomonas viridis</name>
    <dbReference type="NCBI Taxonomy" id="1079"/>
    <lineage>
        <taxon>Bacteria</taxon>
        <taxon>Pseudomonadati</taxon>
        <taxon>Pseudomonadota</taxon>
        <taxon>Alphaproteobacteria</taxon>
        <taxon>Hyphomicrobiales</taxon>
        <taxon>Blastochloridaceae</taxon>
        <taxon>Blastochloris</taxon>
    </lineage>
</organism>
<dbReference type="PATRIC" id="fig|1079.6.peg.2665"/>
<dbReference type="PANTHER" id="PTHR43037:SF1">
    <property type="entry name" value="BLL1128 PROTEIN"/>
    <property type="match status" value="1"/>
</dbReference>
<dbReference type="GO" id="GO:0016787">
    <property type="term" value="F:hydrolase activity"/>
    <property type="evidence" value="ECO:0007669"/>
    <property type="project" value="UniProtKB-KW"/>
</dbReference>
<accession>A0A0H5BF78</accession>
<dbReference type="Proteomes" id="UP000065734">
    <property type="component" value="Chromosome I"/>
</dbReference>
<keyword evidence="1" id="KW-0732">Signal</keyword>
<dbReference type="InterPro" id="IPR010126">
    <property type="entry name" value="Esterase_phb"/>
</dbReference>
<dbReference type="EMBL" id="LN907867">
    <property type="protein sequence ID" value="CUU42974.1"/>
    <property type="molecule type" value="Genomic_DNA"/>
</dbReference>
<dbReference type="NCBIfam" id="TIGR01840">
    <property type="entry name" value="esterase_phb"/>
    <property type="match status" value="1"/>
</dbReference>
<reference evidence="5" key="2">
    <citation type="submission" date="2015-11" db="EMBL/GenBank/DDBJ databases">
        <authorList>
            <person name="Zhang Y."/>
            <person name="Guo Z."/>
        </authorList>
    </citation>
    <scope>NUCLEOTIDE SEQUENCE</scope>
    <source>
        <strain evidence="5">1</strain>
    </source>
</reference>
<dbReference type="InterPro" id="IPR050955">
    <property type="entry name" value="Plant_Biomass_Hydrol_Est"/>
</dbReference>
<reference evidence="6" key="3">
    <citation type="journal article" date="2016" name="Genome Announc.">
        <title>Revised genome sequence of the purple photosynthetic bacterium Blastochloris viridis.</title>
        <authorList>
            <person name="Liu L.N."/>
            <person name="Faulkner M."/>
            <person name="Liu X."/>
            <person name="Huang F."/>
            <person name="Darby A.C."/>
            <person name="Hall N."/>
        </authorList>
    </citation>
    <scope>NUCLEOTIDE SEQUENCE [LARGE SCALE GENOMIC DNA]</scope>
    <source>
        <strain evidence="6">ATCC 19567 / DSM 133 / F</strain>
    </source>
</reference>
<dbReference type="STRING" id="1079.BVIR_2546"/>
<dbReference type="OrthoDB" id="9767239at2"/>
<keyword evidence="2" id="KW-0378">Hydrolase</keyword>
<dbReference type="Pfam" id="PF10503">
    <property type="entry name" value="Esterase_PHB"/>
    <property type="match status" value="1"/>
</dbReference>
<sequence>MPLRGLQALTARLFGLRRQKSKPAAAAHPVMPAGRLVAIRDFGTNPGRLRMYLHLPGRLSPQAGLVVVLHGCIQTAAGYDRGAGWATLADRYGFALLLPEQTRFNNPRLCFNWFRPGDTGRDRGEAASIRQAVARVLIDYPALDRRRVFVTGLSAGGAMTNVMLAIYPEVFAAGAIIAGVPFGCANGVQQALEAMNPGRTRPARAWGDLVRAASRCRGPWPRVSVWHGDADTVVTPVNAGEIVKQWTDLHGLPETPSEADRLDGQPRRLWRGAGGGVVIEQIMVEGMAHGTPLAIAGVAEPHGVAGPFLLDVGIDSSLHIARFFGLLESRGPRRPEPAGQTSPRPSGPRPALGGGMFGAASRLLRSFAQRST</sequence>
<protein>
    <submittedName>
        <fullName evidence="4">Poly(3-hydroxyalkanoate) depolymerase</fullName>
    </submittedName>
    <submittedName>
        <fullName evidence="5">Poly(3-hydroxybutyrate) depolymerase</fullName>
    </submittedName>
</protein>
<dbReference type="GO" id="GO:0005576">
    <property type="term" value="C:extracellular region"/>
    <property type="evidence" value="ECO:0007669"/>
    <property type="project" value="InterPro"/>
</dbReference>
<dbReference type="AlphaFoldDB" id="A0A0H5BF78"/>
<dbReference type="InterPro" id="IPR029058">
    <property type="entry name" value="AB_hydrolase_fold"/>
</dbReference>
<dbReference type="PANTHER" id="PTHR43037">
    <property type="entry name" value="UNNAMED PRODUCT-RELATED"/>
    <property type="match status" value="1"/>
</dbReference>
<evidence type="ECO:0000256" key="3">
    <source>
        <dbReference type="SAM" id="MobiDB-lite"/>
    </source>
</evidence>